<feature type="compositionally biased region" description="Acidic residues" evidence="8">
    <location>
        <begin position="1123"/>
        <end position="1133"/>
    </location>
</feature>
<dbReference type="PANTHER" id="PTHR14418">
    <property type="entry name" value="CONDENSIN COMPLEX SUBUNIT 3-RELATED"/>
    <property type="match status" value="1"/>
</dbReference>
<evidence type="ECO:0000256" key="6">
    <source>
        <dbReference type="ARBA" id="ARBA00023067"/>
    </source>
</evidence>
<dbReference type="InterPro" id="IPR027165">
    <property type="entry name" value="CND3"/>
</dbReference>
<proteinExistence type="inferred from homology"/>
<gene>
    <name evidence="10" type="ORF">JKP88DRAFT_324893</name>
</gene>
<comment type="subcellular location">
    <subcellularLocation>
        <location evidence="1">Chromosome</location>
    </subcellularLocation>
</comment>
<dbReference type="AlphaFoldDB" id="A0A835YU77"/>
<keyword evidence="7" id="KW-0131">Cell cycle</keyword>
<feature type="region of interest" description="Disordered" evidence="8">
    <location>
        <begin position="1"/>
        <end position="29"/>
    </location>
</feature>
<evidence type="ECO:0000256" key="2">
    <source>
        <dbReference type="ARBA" id="ARBA00006533"/>
    </source>
</evidence>
<feature type="region of interest" description="Disordered" evidence="8">
    <location>
        <begin position="1095"/>
        <end position="1187"/>
    </location>
</feature>
<comment type="similarity">
    <text evidence="2">Belongs to the CND3 (condensin subunit 3) family.</text>
</comment>
<evidence type="ECO:0000313" key="10">
    <source>
        <dbReference type="EMBL" id="KAG5180157.1"/>
    </source>
</evidence>
<evidence type="ECO:0000259" key="9">
    <source>
        <dbReference type="Pfam" id="PF12719"/>
    </source>
</evidence>
<feature type="compositionally biased region" description="Acidic residues" evidence="8">
    <location>
        <begin position="8"/>
        <end position="23"/>
    </location>
</feature>
<dbReference type="PANTHER" id="PTHR14418:SF5">
    <property type="entry name" value="CONDENSIN COMPLEX SUBUNIT 3"/>
    <property type="match status" value="1"/>
</dbReference>
<dbReference type="InterPro" id="IPR011989">
    <property type="entry name" value="ARM-like"/>
</dbReference>
<dbReference type="InterPro" id="IPR016024">
    <property type="entry name" value="ARM-type_fold"/>
</dbReference>
<feature type="compositionally biased region" description="Acidic residues" evidence="8">
    <location>
        <begin position="525"/>
        <end position="538"/>
    </location>
</feature>
<accession>A0A835YU77</accession>
<dbReference type="Proteomes" id="UP000664859">
    <property type="component" value="Unassembled WGS sequence"/>
</dbReference>
<keyword evidence="4" id="KW-0132">Cell division</keyword>
<dbReference type="InterPro" id="IPR025977">
    <property type="entry name" value="Cnd3_C"/>
</dbReference>
<sequence>MGRGKENEDSDTSSEESEEEGDQLTEMRPNVPEAVAAFRKLFADAQRSTANHTRCAAALRRALSARPALTTELFACIDRVLTVFKREPAAERLVAFIARAACLPGGDEGDVELAAFVLEFLVSRAGAPDRAARLRACHITAAVLEGLGADADIAEDLWQAVTAAMAARVSDKVPAVRAAACAALLRLQYAEAAGGCAATAALLRAARADASKDVRKAAMQSLQISKAVLPDIMRRTRDTSEDVRRTAYQVLADKAPLVYLTLPQRVALVLADKVPPVYLTVPQRVALVEWGLKDRSPAVVAACRGMVCRTWLRGAGGAVPLLGLLDVIQFEDAAESVLKTLLETGLAAERGRSDAALSALGLGLSQEDAAALRNVAATRVNFAEGLTPESALFARVQAEVVTADAALSAADREERLGTILPETPHLCAFVEAVAQQDGLQESLGQLFILQQMLKMARMVDFSEEAGRHRLVTLLRALLLDPFSPSDLVEVAMRALASANPSKGEFVRVVAELISDLSESPNESESLNDSDDAPDSEEDGGVRGPDADGGEEEEERRVMRQVRSLEMVTVLLEHTTRTLADGTLASLDMVILPAVRSPHGAPVQDMVILPAVRSPHGAVREYGLAALGKYALLGEEAARANRLLLVAVAGNTAEELPVRGNALQTVQDLALIFGDAVLDLALVFGDVVLAPDGGAALRLIARMLSAAATVAGDAPDDDNFNDAEEEVNPAMAAIAAEGCAKLLFARRVADPALLARLLAMYFTPGSPADPATLSRMVQQEERDESDYAGFTWQCSTALAPERDESDYAGVEGFESLDQAYTATALGSPVRLQQVLATFFPCFAAAGGDARAALSAAVPLALAQLGDAERDGDGEVEVPVHVAARFMVSLLAMGDDGDSSGGATAAPHDDGDPTDEDPPAATATTITSASAQFAAVAHVAACACAALLRVADSVALGGLAQRLCKAAATLTPPPAAAAAAAADGGSGGDEARGEATKLVLVLAAAAQRTVKDKTCLKQLEKLSAAWSTMDAQPGAPLPHDRLVTLAQQVGTTAATLARYSKPLEAPAAAAAAAKAPPAARTSGALKKASSARTMLGTAAASTKNGRGVAAATKAKKRAPVAAESSSEESSEESSSEDGSSSSGDDDDGGGDAPANAKRKRGTGSKGRVAAVARGSGGGGSVLSDIANYA</sequence>
<protein>
    <submittedName>
        <fullName evidence="10">Nuclear condensing complex subunit</fullName>
    </submittedName>
</protein>
<dbReference type="GO" id="GO:0000793">
    <property type="term" value="C:condensed chromosome"/>
    <property type="evidence" value="ECO:0007669"/>
    <property type="project" value="TreeGrafter"/>
</dbReference>
<keyword evidence="5" id="KW-0498">Mitosis</keyword>
<evidence type="ECO:0000256" key="7">
    <source>
        <dbReference type="ARBA" id="ARBA00023306"/>
    </source>
</evidence>
<reference evidence="10" key="1">
    <citation type="submission" date="2021-02" db="EMBL/GenBank/DDBJ databases">
        <title>First Annotated Genome of the Yellow-green Alga Tribonema minus.</title>
        <authorList>
            <person name="Mahan K.M."/>
        </authorList>
    </citation>
    <scope>NUCLEOTIDE SEQUENCE</scope>
    <source>
        <strain evidence="10">UTEX B ZZ1240</strain>
    </source>
</reference>
<keyword evidence="6" id="KW-0226">DNA condensation</keyword>
<feature type="region of interest" description="Disordered" evidence="8">
    <location>
        <begin position="896"/>
        <end position="919"/>
    </location>
</feature>
<keyword evidence="11" id="KW-1185">Reference proteome</keyword>
<comment type="caution">
    <text evidence="10">The sequence shown here is derived from an EMBL/GenBank/DDBJ whole genome shotgun (WGS) entry which is preliminary data.</text>
</comment>
<organism evidence="10 11">
    <name type="scientific">Tribonema minus</name>
    <dbReference type="NCBI Taxonomy" id="303371"/>
    <lineage>
        <taxon>Eukaryota</taxon>
        <taxon>Sar</taxon>
        <taxon>Stramenopiles</taxon>
        <taxon>Ochrophyta</taxon>
        <taxon>PX clade</taxon>
        <taxon>Xanthophyceae</taxon>
        <taxon>Tribonematales</taxon>
        <taxon>Tribonemataceae</taxon>
        <taxon>Tribonema</taxon>
    </lineage>
</organism>
<dbReference type="GO" id="GO:0007076">
    <property type="term" value="P:mitotic chromosome condensation"/>
    <property type="evidence" value="ECO:0007669"/>
    <property type="project" value="InterPro"/>
</dbReference>
<keyword evidence="3" id="KW-0158">Chromosome</keyword>
<dbReference type="GO" id="GO:0000796">
    <property type="term" value="C:condensin complex"/>
    <property type="evidence" value="ECO:0007669"/>
    <property type="project" value="InterPro"/>
</dbReference>
<evidence type="ECO:0000256" key="8">
    <source>
        <dbReference type="SAM" id="MobiDB-lite"/>
    </source>
</evidence>
<dbReference type="EMBL" id="JAFCMP010000412">
    <property type="protein sequence ID" value="KAG5180157.1"/>
    <property type="molecule type" value="Genomic_DNA"/>
</dbReference>
<evidence type="ECO:0000256" key="4">
    <source>
        <dbReference type="ARBA" id="ARBA00022618"/>
    </source>
</evidence>
<name>A0A835YU77_9STRA</name>
<feature type="region of interest" description="Disordered" evidence="8">
    <location>
        <begin position="516"/>
        <end position="556"/>
    </location>
</feature>
<dbReference type="OrthoDB" id="27187at2759"/>
<dbReference type="SUPFAM" id="SSF48371">
    <property type="entry name" value="ARM repeat"/>
    <property type="match status" value="1"/>
</dbReference>
<evidence type="ECO:0000256" key="1">
    <source>
        <dbReference type="ARBA" id="ARBA00004286"/>
    </source>
</evidence>
<evidence type="ECO:0000256" key="5">
    <source>
        <dbReference type="ARBA" id="ARBA00022776"/>
    </source>
</evidence>
<feature type="domain" description="Nuclear condensin complex subunit 3 C-terminal" evidence="9">
    <location>
        <begin position="604"/>
        <end position="764"/>
    </location>
</feature>
<evidence type="ECO:0000256" key="3">
    <source>
        <dbReference type="ARBA" id="ARBA00022454"/>
    </source>
</evidence>
<dbReference type="Gene3D" id="1.25.10.10">
    <property type="entry name" value="Leucine-rich Repeat Variant"/>
    <property type="match status" value="1"/>
</dbReference>
<dbReference type="Pfam" id="PF12719">
    <property type="entry name" value="Cnd3"/>
    <property type="match status" value="1"/>
</dbReference>
<dbReference type="GO" id="GO:0051301">
    <property type="term" value="P:cell division"/>
    <property type="evidence" value="ECO:0007669"/>
    <property type="project" value="UniProtKB-KW"/>
</dbReference>
<evidence type="ECO:0000313" key="11">
    <source>
        <dbReference type="Proteomes" id="UP000664859"/>
    </source>
</evidence>